<dbReference type="PANTHER" id="PTHR31415:SF52">
    <property type="entry name" value="LATE EMBRYOGENESIS ABUNDANT (LEA) HYDROXYPROLINE-RICH GLYCOPROTEIN FAMILY-RELATED"/>
    <property type="match status" value="1"/>
</dbReference>
<proteinExistence type="predicted"/>
<gene>
    <name evidence="3" type="ORF">C2S53_000883</name>
</gene>
<evidence type="ECO:0000256" key="1">
    <source>
        <dbReference type="ARBA" id="ARBA00004370"/>
    </source>
</evidence>
<dbReference type="AlphaFoldDB" id="A0AAD4JKK2"/>
<evidence type="ECO:0000313" key="4">
    <source>
        <dbReference type="Proteomes" id="UP001190926"/>
    </source>
</evidence>
<comment type="caution">
    <text evidence="3">The sequence shown here is derived from an EMBL/GenBank/DDBJ whole genome shotgun (WGS) entry which is preliminary data.</text>
</comment>
<dbReference type="EMBL" id="SDAM02000043">
    <property type="protein sequence ID" value="KAH6834798.1"/>
    <property type="molecule type" value="Genomic_DNA"/>
</dbReference>
<evidence type="ECO:0008006" key="5">
    <source>
        <dbReference type="Google" id="ProtNLM"/>
    </source>
</evidence>
<protein>
    <recommendedName>
        <fullName evidence="5">Late embryogenesis abundant protein LEA-2 subgroup domain-containing protein</fullName>
    </recommendedName>
</protein>
<keyword evidence="4" id="KW-1185">Reference proteome</keyword>
<keyword evidence="2" id="KW-0472">Membrane</keyword>
<sequence>MPDSAAAAGGSCCRCCCNLIITSGLTALFLWLSLRTSKPTCSIEKLYVAALNTTDNSAAARSNRTIYFDLKLANSMKDKGVHYANITLNFYYNSTIPVANYTVPEFYQGHKKSTRRRDLVAATGVPWAAALDAVSNGSAVSFRVRLATRVKFKILFWYTKRHGLDVAGDVQVNATGNKVNKKGVKLKKSAAPPPPVRVGPVVFFTFLIMLLL</sequence>
<organism evidence="3 4">
    <name type="scientific">Perilla frutescens var. hirtella</name>
    <name type="common">Perilla citriodora</name>
    <name type="synonym">Perilla setoyensis</name>
    <dbReference type="NCBI Taxonomy" id="608512"/>
    <lineage>
        <taxon>Eukaryota</taxon>
        <taxon>Viridiplantae</taxon>
        <taxon>Streptophyta</taxon>
        <taxon>Embryophyta</taxon>
        <taxon>Tracheophyta</taxon>
        <taxon>Spermatophyta</taxon>
        <taxon>Magnoliopsida</taxon>
        <taxon>eudicotyledons</taxon>
        <taxon>Gunneridae</taxon>
        <taxon>Pentapetalae</taxon>
        <taxon>asterids</taxon>
        <taxon>lamiids</taxon>
        <taxon>Lamiales</taxon>
        <taxon>Lamiaceae</taxon>
        <taxon>Nepetoideae</taxon>
        <taxon>Elsholtzieae</taxon>
        <taxon>Perilla</taxon>
    </lineage>
</organism>
<accession>A0AAD4JKK2</accession>
<comment type="subcellular location">
    <subcellularLocation>
        <location evidence="1">Membrane</location>
    </subcellularLocation>
</comment>
<dbReference type="GO" id="GO:0005886">
    <property type="term" value="C:plasma membrane"/>
    <property type="evidence" value="ECO:0007669"/>
    <property type="project" value="TreeGrafter"/>
</dbReference>
<dbReference type="PANTHER" id="PTHR31415">
    <property type="entry name" value="OS05G0367900 PROTEIN"/>
    <property type="match status" value="1"/>
</dbReference>
<dbReference type="GO" id="GO:0098542">
    <property type="term" value="P:defense response to other organism"/>
    <property type="evidence" value="ECO:0007669"/>
    <property type="project" value="InterPro"/>
</dbReference>
<dbReference type="GO" id="GO:0009506">
    <property type="term" value="C:plasmodesma"/>
    <property type="evidence" value="ECO:0007669"/>
    <property type="project" value="TreeGrafter"/>
</dbReference>
<reference evidence="3 4" key="1">
    <citation type="journal article" date="2021" name="Nat. Commun.">
        <title>Incipient diploidization of the medicinal plant Perilla within 10,000 years.</title>
        <authorList>
            <person name="Zhang Y."/>
            <person name="Shen Q."/>
            <person name="Leng L."/>
            <person name="Zhang D."/>
            <person name="Chen S."/>
            <person name="Shi Y."/>
            <person name="Ning Z."/>
            <person name="Chen S."/>
        </authorList>
    </citation>
    <scope>NUCLEOTIDE SEQUENCE [LARGE SCALE GENOMIC DNA]</scope>
    <source>
        <strain evidence="4">cv. PC099</strain>
    </source>
</reference>
<name>A0AAD4JKK2_PERFH</name>
<dbReference type="InterPro" id="IPR044839">
    <property type="entry name" value="NDR1-like"/>
</dbReference>
<evidence type="ECO:0000256" key="2">
    <source>
        <dbReference type="ARBA" id="ARBA00023136"/>
    </source>
</evidence>
<dbReference type="Proteomes" id="UP001190926">
    <property type="component" value="Unassembled WGS sequence"/>
</dbReference>
<evidence type="ECO:0000313" key="3">
    <source>
        <dbReference type="EMBL" id="KAH6834798.1"/>
    </source>
</evidence>